<dbReference type="PROSITE" id="PS51406">
    <property type="entry name" value="FIBRINOGEN_C_2"/>
    <property type="match status" value="1"/>
</dbReference>
<evidence type="ECO:0000256" key="13">
    <source>
        <dbReference type="PROSITE-ProRule" id="PRU00122"/>
    </source>
</evidence>
<dbReference type="Gene3D" id="2.60.120.1000">
    <property type="match status" value="1"/>
</dbReference>
<evidence type="ECO:0000256" key="6">
    <source>
        <dbReference type="ARBA" id="ARBA00022737"/>
    </source>
</evidence>
<dbReference type="InterPro" id="IPR000421">
    <property type="entry name" value="FA58C"/>
</dbReference>
<dbReference type="FunCoup" id="A0A1S3FCU1">
    <property type="interactions" value="38"/>
</dbReference>
<dbReference type="InParanoid" id="A0A1S3FCU1"/>
<dbReference type="PROSITE" id="PS50025">
    <property type="entry name" value="LAM_G_DOMAIN"/>
    <property type="match status" value="4"/>
</dbReference>
<evidence type="ECO:0000256" key="1">
    <source>
        <dbReference type="ARBA" id="ARBA00004479"/>
    </source>
</evidence>
<keyword evidence="7" id="KW-0130">Cell adhesion</keyword>
<dbReference type="GO" id="GO:0007155">
    <property type="term" value="P:cell adhesion"/>
    <property type="evidence" value="ECO:0007669"/>
    <property type="project" value="UniProtKB-KW"/>
</dbReference>
<dbReference type="CDD" id="cd00057">
    <property type="entry name" value="FA58C"/>
    <property type="match status" value="1"/>
</dbReference>
<feature type="transmembrane region" description="Helical" evidence="15">
    <location>
        <begin position="1277"/>
        <end position="1298"/>
    </location>
</feature>
<feature type="domain" description="EGF-like" evidence="18">
    <location>
        <begin position="996"/>
        <end position="1034"/>
    </location>
</feature>
<dbReference type="PANTHER" id="PTHR15036:SF36">
    <property type="entry name" value="CONTACTIN-ASSOCIATED PROTEIN-LIKE 3-RELATED"/>
    <property type="match status" value="1"/>
</dbReference>
<evidence type="ECO:0000313" key="21">
    <source>
        <dbReference type="RefSeq" id="XP_012873869.1"/>
    </source>
</evidence>
<feature type="domain" description="F5/8 type C" evidence="16">
    <location>
        <begin position="73"/>
        <end position="219"/>
    </location>
</feature>
<dbReference type="SMART" id="SM00231">
    <property type="entry name" value="FA58C"/>
    <property type="match status" value="1"/>
</dbReference>
<proteinExistence type="inferred from homology"/>
<evidence type="ECO:0000256" key="2">
    <source>
        <dbReference type="ARBA" id="ARBA00010241"/>
    </source>
</evidence>
<evidence type="ECO:0000256" key="7">
    <source>
        <dbReference type="ARBA" id="ARBA00022889"/>
    </source>
</evidence>
<dbReference type="CDD" id="cd00110">
    <property type="entry name" value="LamG"/>
    <property type="match status" value="4"/>
</dbReference>
<feature type="disulfide bond" evidence="13">
    <location>
        <begin position="968"/>
        <end position="995"/>
    </location>
</feature>
<feature type="domain" description="Laminin G" evidence="17">
    <location>
        <begin position="412"/>
        <end position="587"/>
    </location>
</feature>
<dbReference type="SUPFAM" id="SSF49899">
    <property type="entry name" value="Concanavalin A-like lectins/glucanases"/>
    <property type="match status" value="4"/>
</dbReference>
<keyword evidence="6" id="KW-0677">Repeat</keyword>
<sequence length="1320" mass="144853">MAYEIIASVTTWYRLDAVDVPLAVTDKTKVPHQLYFGSDPNPFKSQRYIECSMAHTSKHAQSMCVGKGTKDDCDSPLASALPWSSFSSSSDLSSSHGPGFAKLNRRDGAGGWTPFVSNKYQWLQIDLGERMKVTAVASQGGYGSSDWVTSYLLMFSDGGSNWKQYRQEDSISGFPGNANADSVVSYTLQPPFEARFLRFLPLAWNPRGRIGMRIEVYGCAYRSEVAHFDGYSALLYRFGEKSIRPMRDVISLKFKAMQNNGILFHREGPNGNHITLELIKGQLVFYLNSGKANLSSTKAPTTLTLGSLLDDQHWHSVRLEFFNTHVNFTLDKHAHHFRAKGERTSLDLHFEISFGGISVPGGLLNFSHKMFHGCLENLYYNGVDIIELAKKHKPQILIMGNVSFLCPQSQTVPMTFLSSRSYLSLPGSSGKDNVSVTFQFRTWNKVGQLLSGELWRGSGSFILFLKDGKLTLSLSQMGQSLRNITAGVEISDGQWHSVSLFAKYSHLSMVVDDHSAVQPLAPTPIHSGDTYYFGGCPHNSSGYGCENLLRGFQGCLRFISIGDKAVDPILVQQGALGSFNDLQIDSCGITDRCLPSYCEHGGECSQSWDTFSCDCEDTGYTGATCHSSTHEQSCEAHKHKGSPSGLYSIDADGSGPLGPFLVYCNMTADAAWMVVRPSDTDVVMVRGWPQGRTRSATFTYAAGAGQLRAAVLMAESCEQQLALRCRTTQLSNSPGGSPLSWWAGRTNETQTYWGGSQKCTCGLEGNCIDSQYHCNCDADQSEWTSDTIVLSQKEHLPVTKIVMKDTGQLHSEAAYTLGPLLCQGDKSFWNSASFNTETSYLHFPTFHGELTADVHFFFKTTISSGVFMENLGITDFIRMELRAPAEVTFSFDVGNGPCEVTVQSPTPFNDNRWHRVRAERNIKGASLQVDQLPQKIQPAPADGHIRLQLNSQLFIGGTASRQRGFLGCIRGLRLNGVALDLEERATVTPGVEPGCAGHCSSYGHLCHNGGRCLEKHAGIQCDCASSAFEGPFCSQEISAYFETGSSVTYNFQELYTLSENTSLPRDVSLSSDSVTLSFRTTQAPSLLLYVSSFSEEYLSIFLANNGSLQVRYKLDRHRDPDAFRFDFKNMADGHLHRLKMNRKEAVVFAEVNQSAKRKIILSSGTEFNALKSLFLGKVLEPLDMDSDTRRAATRGFTGCLSAVRFGGTAPLKAALRPGGPAWVSIRGRVTPASRCTEGAGPGSPARELAPRLSGSTGHLGPTDEGEPFLNADHSDSGIIGGVIAVVVFILLCISAIALRIYQQRKSRKENESKVSRNEEC</sequence>
<feature type="region of interest" description="Disordered" evidence="14">
    <location>
        <begin position="1233"/>
        <end position="1266"/>
    </location>
</feature>
<reference evidence="21" key="1">
    <citation type="submission" date="2025-08" db="UniProtKB">
        <authorList>
            <consortium name="RefSeq"/>
        </authorList>
    </citation>
    <scope>IDENTIFICATION</scope>
    <source>
        <tissue evidence="21">Kidney</tissue>
    </source>
</reference>
<dbReference type="FunFam" id="2.60.120.200:FF:000026">
    <property type="entry name" value="contactin-associated protein-like 4 isoform X1"/>
    <property type="match status" value="1"/>
</dbReference>
<dbReference type="CDD" id="cd00054">
    <property type="entry name" value="EGF_CA"/>
    <property type="match status" value="2"/>
</dbReference>
<dbReference type="PANTHER" id="PTHR15036">
    <property type="entry name" value="PIKACHURIN-LIKE PROTEIN"/>
    <property type="match status" value="1"/>
</dbReference>
<evidence type="ECO:0000259" key="19">
    <source>
        <dbReference type="PROSITE" id="PS51406"/>
    </source>
</evidence>
<dbReference type="OrthoDB" id="26719at2759"/>
<dbReference type="InterPro" id="IPR001791">
    <property type="entry name" value="Laminin_G"/>
</dbReference>
<dbReference type="InterPro" id="IPR050372">
    <property type="entry name" value="Neurexin-related_CASP"/>
</dbReference>
<keyword evidence="5" id="KW-0732">Signal</keyword>
<dbReference type="InterPro" id="IPR002181">
    <property type="entry name" value="Fibrinogen_a/b/g_C_dom"/>
</dbReference>
<dbReference type="InterPro" id="IPR008979">
    <property type="entry name" value="Galactose-bd-like_sf"/>
</dbReference>
<keyword evidence="11" id="KW-0325">Glycoprotein</keyword>
<evidence type="ECO:0000256" key="9">
    <source>
        <dbReference type="ARBA" id="ARBA00023136"/>
    </source>
</evidence>
<dbReference type="NCBIfam" id="NF040941">
    <property type="entry name" value="GGGWT_bact"/>
    <property type="match status" value="1"/>
</dbReference>
<dbReference type="FunFam" id="2.60.120.260:FF:000016">
    <property type="entry name" value="Contactin-associated protein-like 4 isoform 1"/>
    <property type="match status" value="1"/>
</dbReference>
<dbReference type="GeneID" id="105987221"/>
<keyword evidence="20" id="KW-1185">Reference proteome</keyword>
<dbReference type="Gene3D" id="2.60.120.260">
    <property type="entry name" value="Galactose-binding domain-like"/>
    <property type="match status" value="1"/>
</dbReference>
<evidence type="ECO:0000256" key="14">
    <source>
        <dbReference type="SAM" id="MobiDB-lite"/>
    </source>
</evidence>
<dbReference type="KEGG" id="dord:105987221"/>
<feature type="domain" description="Laminin G" evidence="17">
    <location>
        <begin position="225"/>
        <end position="406"/>
    </location>
</feature>
<keyword evidence="8 15" id="KW-1133">Transmembrane helix</keyword>
<dbReference type="Proteomes" id="UP000081671">
    <property type="component" value="Unplaced"/>
</dbReference>
<name>A0A1S3FCU1_DIPOR</name>
<keyword evidence="10 13" id="KW-1015">Disulfide bond</keyword>
<evidence type="ECO:0000256" key="3">
    <source>
        <dbReference type="ARBA" id="ARBA00022536"/>
    </source>
</evidence>
<protein>
    <submittedName>
        <fullName evidence="21">Contactin-associated protein-like 3B</fullName>
    </submittedName>
</protein>
<feature type="domain" description="Fibrinogen C-terminal" evidence="19">
    <location>
        <begin position="625"/>
        <end position="675"/>
    </location>
</feature>
<evidence type="ECO:0000256" key="11">
    <source>
        <dbReference type="ARBA" id="ARBA00023180"/>
    </source>
</evidence>
<evidence type="ECO:0000256" key="4">
    <source>
        <dbReference type="ARBA" id="ARBA00022692"/>
    </source>
</evidence>
<dbReference type="PROSITE" id="PS50022">
    <property type="entry name" value="FA58C_3"/>
    <property type="match status" value="1"/>
</dbReference>
<dbReference type="GO" id="GO:0016020">
    <property type="term" value="C:membrane"/>
    <property type="evidence" value="ECO:0007669"/>
    <property type="project" value="UniProtKB-SubCell"/>
</dbReference>
<dbReference type="SMART" id="SM00282">
    <property type="entry name" value="LamG"/>
    <property type="match status" value="4"/>
</dbReference>
<accession>A0A1S3FCU1</accession>
<comment type="caution">
    <text evidence="12">Lacks conserved residue(s) required for the propagation of feature annotation.</text>
</comment>
<dbReference type="InterPro" id="IPR036056">
    <property type="entry name" value="Fibrinogen-like_C"/>
</dbReference>
<dbReference type="Pfam" id="PF00754">
    <property type="entry name" value="F5_F8_type_C"/>
    <property type="match status" value="1"/>
</dbReference>
<dbReference type="SUPFAM" id="SSF49785">
    <property type="entry name" value="Galactose-binding domain-like"/>
    <property type="match status" value="1"/>
</dbReference>
<feature type="domain" description="Laminin G" evidence="17">
    <location>
        <begin position="1038"/>
        <end position="1235"/>
    </location>
</feature>
<dbReference type="RefSeq" id="XP_012873869.1">
    <property type="nucleotide sequence ID" value="XM_013018415.1"/>
</dbReference>
<evidence type="ECO:0000313" key="20">
    <source>
        <dbReference type="Proteomes" id="UP000081671"/>
    </source>
</evidence>
<keyword evidence="9 15" id="KW-0472">Membrane</keyword>
<organism evidence="20 21">
    <name type="scientific">Dipodomys ordii</name>
    <name type="common">Ord's kangaroo rat</name>
    <dbReference type="NCBI Taxonomy" id="10020"/>
    <lineage>
        <taxon>Eukaryota</taxon>
        <taxon>Metazoa</taxon>
        <taxon>Chordata</taxon>
        <taxon>Craniata</taxon>
        <taxon>Vertebrata</taxon>
        <taxon>Euteleostomi</taxon>
        <taxon>Mammalia</taxon>
        <taxon>Eutheria</taxon>
        <taxon>Euarchontoglires</taxon>
        <taxon>Glires</taxon>
        <taxon>Rodentia</taxon>
        <taxon>Castorimorpha</taxon>
        <taxon>Heteromyidae</taxon>
        <taxon>Dipodomyinae</taxon>
        <taxon>Dipodomys</taxon>
    </lineage>
</organism>
<dbReference type="InterPro" id="IPR000742">
    <property type="entry name" value="EGF"/>
</dbReference>
<evidence type="ECO:0000259" key="16">
    <source>
        <dbReference type="PROSITE" id="PS50022"/>
    </source>
</evidence>
<dbReference type="Gene3D" id="2.10.25.10">
    <property type="entry name" value="Laminin"/>
    <property type="match status" value="1"/>
</dbReference>
<evidence type="ECO:0000259" key="17">
    <source>
        <dbReference type="PROSITE" id="PS50025"/>
    </source>
</evidence>
<evidence type="ECO:0000256" key="15">
    <source>
        <dbReference type="SAM" id="Phobius"/>
    </source>
</evidence>
<dbReference type="InterPro" id="IPR013320">
    <property type="entry name" value="ConA-like_dom_sf"/>
</dbReference>
<feature type="domain" description="EGF-like" evidence="18">
    <location>
        <begin position="589"/>
        <end position="626"/>
    </location>
</feature>
<dbReference type="SUPFAM" id="SSF56496">
    <property type="entry name" value="Fibrinogen C-terminal domain-like"/>
    <property type="match status" value="1"/>
</dbReference>
<dbReference type="Pfam" id="PF00008">
    <property type="entry name" value="EGF"/>
    <property type="match status" value="1"/>
</dbReference>
<dbReference type="PROSITE" id="PS01286">
    <property type="entry name" value="FA58C_2"/>
    <property type="match status" value="1"/>
</dbReference>
<dbReference type="SMART" id="SM00181">
    <property type="entry name" value="EGF"/>
    <property type="match status" value="2"/>
</dbReference>
<comment type="similarity">
    <text evidence="2">Belongs to the neurexin family.</text>
</comment>
<keyword evidence="3 12" id="KW-0245">EGF-like domain</keyword>
<feature type="domain" description="Laminin G" evidence="17">
    <location>
        <begin position="830"/>
        <end position="995"/>
    </location>
</feature>
<evidence type="ECO:0000256" key="5">
    <source>
        <dbReference type="ARBA" id="ARBA00022729"/>
    </source>
</evidence>
<evidence type="ECO:0000256" key="10">
    <source>
        <dbReference type="ARBA" id="ARBA00023157"/>
    </source>
</evidence>
<dbReference type="SUPFAM" id="SSF57196">
    <property type="entry name" value="EGF/Laminin"/>
    <property type="match status" value="1"/>
</dbReference>
<evidence type="ECO:0000256" key="8">
    <source>
        <dbReference type="ARBA" id="ARBA00022989"/>
    </source>
</evidence>
<dbReference type="Gene3D" id="2.60.120.200">
    <property type="match status" value="4"/>
</dbReference>
<dbReference type="Pfam" id="PF02210">
    <property type="entry name" value="Laminin_G_2"/>
    <property type="match status" value="4"/>
</dbReference>
<gene>
    <name evidence="21" type="primary">LOC105987221</name>
</gene>
<keyword evidence="4 15" id="KW-0812">Transmembrane</keyword>
<dbReference type="PROSITE" id="PS50026">
    <property type="entry name" value="EGF_3"/>
    <property type="match status" value="2"/>
</dbReference>
<comment type="subcellular location">
    <subcellularLocation>
        <location evidence="1">Membrane</location>
        <topology evidence="1">Single-pass type I membrane protein</topology>
    </subcellularLocation>
</comment>
<evidence type="ECO:0000256" key="12">
    <source>
        <dbReference type="PROSITE-ProRule" id="PRU00076"/>
    </source>
</evidence>
<evidence type="ECO:0000259" key="18">
    <source>
        <dbReference type="PROSITE" id="PS50026"/>
    </source>
</evidence>